<evidence type="ECO:0000313" key="3">
    <source>
        <dbReference type="Proteomes" id="UP000019487"/>
    </source>
</evidence>
<accession>W9CDK3</accession>
<organism evidence="2 3">
    <name type="scientific">Sclerotinia borealis (strain F-4128)</name>
    <dbReference type="NCBI Taxonomy" id="1432307"/>
    <lineage>
        <taxon>Eukaryota</taxon>
        <taxon>Fungi</taxon>
        <taxon>Dikarya</taxon>
        <taxon>Ascomycota</taxon>
        <taxon>Pezizomycotina</taxon>
        <taxon>Leotiomycetes</taxon>
        <taxon>Helotiales</taxon>
        <taxon>Sclerotiniaceae</taxon>
        <taxon>Sclerotinia</taxon>
    </lineage>
</organism>
<comment type="caution">
    <text evidence="2">The sequence shown here is derived from an EMBL/GenBank/DDBJ whole genome shotgun (WGS) entry which is preliminary data.</text>
</comment>
<sequence>MTPSLSPSSLPSPPSAPRAQRFRDAIEFSTRTENAIKAANQRYRDGIVRFVVADWERKIGTQINQHPDVEAAPSDERGASHNDNVKSSSVVTTTIKTSESTRDVSNKRTRAYHPGDSVGGNDDGFVKSSKAAKEKEKAF</sequence>
<dbReference type="Proteomes" id="UP000019487">
    <property type="component" value="Unassembled WGS sequence"/>
</dbReference>
<feature type="compositionally biased region" description="Low complexity" evidence="1">
    <location>
        <begin position="85"/>
        <end position="98"/>
    </location>
</feature>
<protein>
    <submittedName>
        <fullName evidence="2">Uncharacterized protein</fullName>
    </submittedName>
</protein>
<dbReference type="HOGENOM" id="CLU_1846271_0_0_1"/>
<keyword evidence="3" id="KW-1185">Reference proteome</keyword>
<evidence type="ECO:0000256" key="1">
    <source>
        <dbReference type="SAM" id="MobiDB-lite"/>
    </source>
</evidence>
<feature type="region of interest" description="Disordered" evidence="1">
    <location>
        <begin position="1"/>
        <end position="22"/>
    </location>
</feature>
<dbReference type="EMBL" id="AYSA01000278">
    <property type="protein sequence ID" value="ESZ93923.1"/>
    <property type="molecule type" value="Genomic_DNA"/>
</dbReference>
<evidence type="ECO:0000313" key="2">
    <source>
        <dbReference type="EMBL" id="ESZ93923.1"/>
    </source>
</evidence>
<reference evidence="2 3" key="1">
    <citation type="journal article" date="2014" name="Genome Announc.">
        <title>Draft genome sequence of Sclerotinia borealis, a psychrophilic plant pathogenic fungus.</title>
        <authorList>
            <person name="Mardanov A.V."/>
            <person name="Beletsky A.V."/>
            <person name="Kadnikov V.V."/>
            <person name="Ignatov A.N."/>
            <person name="Ravin N.V."/>
        </authorList>
    </citation>
    <scope>NUCLEOTIDE SEQUENCE [LARGE SCALE GENOMIC DNA]</scope>
    <source>
        <strain evidence="3">F-4157</strain>
    </source>
</reference>
<feature type="compositionally biased region" description="Basic and acidic residues" evidence="1">
    <location>
        <begin position="74"/>
        <end position="84"/>
    </location>
</feature>
<gene>
    <name evidence="2" type="ORF">SBOR_5682</name>
</gene>
<proteinExistence type="predicted"/>
<dbReference type="AlphaFoldDB" id="W9CDK3"/>
<feature type="region of interest" description="Disordered" evidence="1">
    <location>
        <begin position="60"/>
        <end position="139"/>
    </location>
</feature>
<name>W9CDK3_SCLBF</name>